<evidence type="ECO:0000256" key="1">
    <source>
        <dbReference type="SAM" id="SignalP"/>
    </source>
</evidence>
<proteinExistence type="predicted"/>
<sequence length="99" mass="10874">MNKLLLLGIVFACSPLAIAKSTNPSALELANKYQCRTEGCTLVCKAPNGDAYVRERKIDQARFVALSSGTVIYRLKKFAEDVEVVIPPGTETCQLQNIR</sequence>
<evidence type="ECO:0000313" key="2">
    <source>
        <dbReference type="EMBL" id="NOI11198.1"/>
    </source>
</evidence>
<dbReference type="EMBL" id="VTYF01000015">
    <property type="protein sequence ID" value="NOI11198.1"/>
    <property type="molecule type" value="Genomic_DNA"/>
</dbReference>
<gene>
    <name evidence="2" type="ORF">F0254_20395</name>
</gene>
<keyword evidence="1" id="KW-0732">Signal</keyword>
<reference evidence="2 3" key="1">
    <citation type="submission" date="2019-09" db="EMBL/GenBank/DDBJ databases">
        <title>Draft genome sequencing and comparative genomics of hatchery-associated Vibrios.</title>
        <authorList>
            <person name="Kehlet-Delgado H."/>
            <person name="Mueller R.S."/>
        </authorList>
    </citation>
    <scope>NUCLEOTIDE SEQUENCE [LARGE SCALE GENOMIC DNA]</scope>
    <source>
        <strain evidence="2 3">081416A</strain>
    </source>
</reference>
<comment type="caution">
    <text evidence="2">The sequence shown here is derived from an EMBL/GenBank/DDBJ whole genome shotgun (WGS) entry which is preliminary data.</text>
</comment>
<dbReference type="RefSeq" id="WP_029792815.1">
    <property type="nucleotide sequence ID" value="NZ_JAGDLQ010000012.1"/>
</dbReference>
<dbReference type="AlphaFoldDB" id="A0A7Y4B5Z3"/>
<feature type="chain" id="PRO_5031202505" evidence="1">
    <location>
        <begin position="20"/>
        <end position="99"/>
    </location>
</feature>
<accession>A0A7Y4B5Z3</accession>
<protein>
    <submittedName>
        <fullName evidence="2">Uncharacterized protein</fullName>
    </submittedName>
</protein>
<evidence type="ECO:0000313" key="3">
    <source>
        <dbReference type="Proteomes" id="UP000532247"/>
    </source>
</evidence>
<organism evidence="2 3">
    <name type="scientific">Vibrio alginolyticus</name>
    <dbReference type="NCBI Taxonomy" id="663"/>
    <lineage>
        <taxon>Bacteria</taxon>
        <taxon>Pseudomonadati</taxon>
        <taxon>Pseudomonadota</taxon>
        <taxon>Gammaproteobacteria</taxon>
        <taxon>Vibrionales</taxon>
        <taxon>Vibrionaceae</taxon>
        <taxon>Vibrio</taxon>
    </lineage>
</organism>
<dbReference type="Proteomes" id="UP000532247">
    <property type="component" value="Unassembled WGS sequence"/>
</dbReference>
<feature type="signal peptide" evidence="1">
    <location>
        <begin position="1"/>
        <end position="19"/>
    </location>
</feature>
<name>A0A7Y4B5Z3_VIBAL</name>